<dbReference type="SUPFAM" id="SSF53335">
    <property type="entry name" value="S-adenosyl-L-methionine-dependent methyltransferases"/>
    <property type="match status" value="1"/>
</dbReference>
<keyword evidence="1" id="KW-0808">Transferase</keyword>
<keyword evidence="2" id="KW-1185">Reference proteome</keyword>
<dbReference type="GO" id="GO:0032259">
    <property type="term" value="P:methylation"/>
    <property type="evidence" value="ECO:0007669"/>
    <property type="project" value="UniProtKB-KW"/>
</dbReference>
<dbReference type="Gene3D" id="3.40.50.150">
    <property type="entry name" value="Vaccinia Virus protein VP39"/>
    <property type="match status" value="1"/>
</dbReference>
<evidence type="ECO:0000313" key="2">
    <source>
        <dbReference type="Proteomes" id="UP000297567"/>
    </source>
</evidence>
<sequence>MHGESLPEISEWLKETEKDDERRFQFLKEKMVNRKVLDFGCGVGGFLLKAKNVATKADGVELETRLQNHFQKNNINVYTSLEELEKKRNTYDLITAFHVIEHISDPASMIINLSKLLTNGGELIIEVPSSSDVLLTLYENKQFSEFTYWSQHLFLFNAKTFETLIRIADLQLNWVKHIQRYPLSNHLYWLAKGKPGGHKVWNHLNSEALDKAYEASLASNGLTDTIIASVSLKKGKT</sequence>
<evidence type="ECO:0000313" key="1">
    <source>
        <dbReference type="EMBL" id="TGL77321.1"/>
    </source>
</evidence>
<dbReference type="CDD" id="cd02440">
    <property type="entry name" value="AdoMet_MTases"/>
    <property type="match status" value="1"/>
</dbReference>
<organism evidence="1 2">
    <name type="scientific">Leptospira jelokensis</name>
    <dbReference type="NCBI Taxonomy" id="2484931"/>
    <lineage>
        <taxon>Bacteria</taxon>
        <taxon>Pseudomonadati</taxon>
        <taxon>Spirochaetota</taxon>
        <taxon>Spirochaetia</taxon>
        <taxon>Leptospirales</taxon>
        <taxon>Leptospiraceae</taxon>
        <taxon>Leptospira</taxon>
    </lineage>
</organism>
<reference evidence="1" key="1">
    <citation type="journal article" date="2019" name="PLoS Negl. Trop. Dis.">
        <title>Revisiting the worldwide diversity of Leptospira species in the environment.</title>
        <authorList>
            <person name="Vincent A.T."/>
            <person name="Schiettekatte O."/>
            <person name="Bourhy P."/>
            <person name="Veyrier F.J."/>
            <person name="Picardeau M."/>
        </authorList>
    </citation>
    <scope>NUCLEOTIDE SEQUENCE [LARGE SCALE GENOMIC DNA]</scope>
    <source>
        <strain evidence="1">201702451</strain>
    </source>
</reference>
<dbReference type="Proteomes" id="UP000297567">
    <property type="component" value="Unassembled WGS sequence"/>
</dbReference>
<dbReference type="EMBL" id="RQGH01000002">
    <property type="protein sequence ID" value="TGL77321.1"/>
    <property type="molecule type" value="Genomic_DNA"/>
</dbReference>
<dbReference type="AlphaFoldDB" id="A0A4Z1ACK0"/>
<protein>
    <submittedName>
        <fullName evidence="1">Class I SAM-dependent methyltransferase</fullName>
    </submittedName>
</protein>
<accession>A0A4Z1ACK0</accession>
<dbReference type="Pfam" id="PF13489">
    <property type="entry name" value="Methyltransf_23"/>
    <property type="match status" value="1"/>
</dbReference>
<dbReference type="InterPro" id="IPR029063">
    <property type="entry name" value="SAM-dependent_MTases_sf"/>
</dbReference>
<gene>
    <name evidence="1" type="ORF">EHQ62_00045</name>
</gene>
<dbReference type="GO" id="GO:0008168">
    <property type="term" value="F:methyltransferase activity"/>
    <property type="evidence" value="ECO:0007669"/>
    <property type="project" value="UniProtKB-KW"/>
</dbReference>
<name>A0A4Z1ACK0_9LEPT</name>
<comment type="caution">
    <text evidence="1">The sequence shown here is derived from an EMBL/GenBank/DDBJ whole genome shotgun (WGS) entry which is preliminary data.</text>
</comment>
<keyword evidence="1" id="KW-0489">Methyltransferase</keyword>
<dbReference type="PANTHER" id="PTHR43861">
    <property type="entry name" value="TRANS-ACONITATE 2-METHYLTRANSFERASE-RELATED"/>
    <property type="match status" value="1"/>
</dbReference>
<proteinExistence type="predicted"/>